<keyword evidence="3" id="KW-1003">Cell membrane</keyword>
<dbReference type="InterPro" id="IPR036259">
    <property type="entry name" value="MFS_trans_sf"/>
</dbReference>
<sequence length="83" mass="8917">FPARIRYTSVSVPYHIGNGWGGGLVPFITSAAYASTHSLSSALVYPIVVPAVAFVISLFLMPQTHTRTMWGERVPAPAMGGKR</sequence>
<comment type="caution">
    <text evidence="5">The sequence shown here is derived from an EMBL/GenBank/DDBJ whole genome shotgun (WGS) entry which is preliminary data.</text>
</comment>
<dbReference type="Proteomes" id="UP000315217">
    <property type="component" value="Unassembled WGS sequence"/>
</dbReference>
<proteinExistence type="predicted"/>
<comment type="subcellular location">
    <subcellularLocation>
        <location evidence="1">Cell membrane</location>
        <topology evidence="1">Multi-pass membrane protein</topology>
    </subcellularLocation>
</comment>
<dbReference type="EMBL" id="VBAI01000050">
    <property type="protein sequence ID" value="TMJ11716.1"/>
    <property type="molecule type" value="Genomic_DNA"/>
</dbReference>
<dbReference type="GO" id="GO:0005886">
    <property type="term" value="C:plasma membrane"/>
    <property type="evidence" value="ECO:0007669"/>
    <property type="project" value="UniProtKB-SubCell"/>
</dbReference>
<evidence type="ECO:0000313" key="5">
    <source>
        <dbReference type="EMBL" id="TMJ11716.1"/>
    </source>
</evidence>
<keyword evidence="2" id="KW-0813">Transport</keyword>
<dbReference type="PANTHER" id="PTHR43045:SF7">
    <property type="entry name" value="MAJOR FACILITATOR SUPERFAMILY TRANSPORTER"/>
    <property type="match status" value="1"/>
</dbReference>
<feature type="transmembrane region" description="Helical" evidence="4">
    <location>
        <begin position="43"/>
        <end position="61"/>
    </location>
</feature>
<accession>A0A537LUN2</accession>
<evidence type="ECO:0000256" key="1">
    <source>
        <dbReference type="ARBA" id="ARBA00004651"/>
    </source>
</evidence>
<gene>
    <name evidence="5" type="ORF">E6G98_04445</name>
</gene>
<name>A0A537LUN2_9BACT</name>
<protein>
    <submittedName>
        <fullName evidence="5">MHS family MFS transporter</fullName>
    </submittedName>
</protein>
<evidence type="ECO:0000256" key="2">
    <source>
        <dbReference type="ARBA" id="ARBA00022448"/>
    </source>
</evidence>
<dbReference type="SUPFAM" id="SSF103473">
    <property type="entry name" value="MFS general substrate transporter"/>
    <property type="match status" value="1"/>
</dbReference>
<dbReference type="AlphaFoldDB" id="A0A537LUN2"/>
<keyword evidence="4" id="KW-0812">Transmembrane</keyword>
<evidence type="ECO:0000313" key="6">
    <source>
        <dbReference type="Proteomes" id="UP000315217"/>
    </source>
</evidence>
<reference evidence="5 6" key="1">
    <citation type="journal article" date="2019" name="Nat. Microbiol.">
        <title>Mediterranean grassland soil C-N compound turnover is dependent on rainfall and depth, and is mediated by genomically divergent microorganisms.</title>
        <authorList>
            <person name="Diamond S."/>
            <person name="Andeer P.F."/>
            <person name="Li Z."/>
            <person name="Crits-Christoph A."/>
            <person name="Burstein D."/>
            <person name="Anantharaman K."/>
            <person name="Lane K.R."/>
            <person name="Thomas B.C."/>
            <person name="Pan C."/>
            <person name="Northen T.R."/>
            <person name="Banfield J.F."/>
        </authorList>
    </citation>
    <scope>NUCLEOTIDE SEQUENCE [LARGE SCALE GENOMIC DNA]</scope>
    <source>
        <strain evidence="5">NP_1</strain>
    </source>
</reference>
<keyword evidence="4" id="KW-1133">Transmembrane helix</keyword>
<evidence type="ECO:0000256" key="3">
    <source>
        <dbReference type="ARBA" id="ARBA00022475"/>
    </source>
</evidence>
<feature type="non-terminal residue" evidence="5">
    <location>
        <position position="1"/>
    </location>
</feature>
<dbReference type="PANTHER" id="PTHR43045">
    <property type="entry name" value="SHIKIMATE TRANSPORTER"/>
    <property type="match status" value="1"/>
</dbReference>
<organism evidence="5 6">
    <name type="scientific">Candidatus Segetimicrobium genomatis</name>
    <dbReference type="NCBI Taxonomy" id="2569760"/>
    <lineage>
        <taxon>Bacteria</taxon>
        <taxon>Bacillati</taxon>
        <taxon>Candidatus Sysuimicrobiota</taxon>
        <taxon>Candidatus Sysuimicrobiia</taxon>
        <taxon>Candidatus Sysuimicrobiales</taxon>
        <taxon>Candidatus Segetimicrobiaceae</taxon>
        <taxon>Candidatus Segetimicrobium</taxon>
    </lineage>
</organism>
<evidence type="ECO:0000256" key="4">
    <source>
        <dbReference type="SAM" id="Phobius"/>
    </source>
</evidence>
<keyword evidence="4" id="KW-0472">Membrane</keyword>